<keyword evidence="3" id="KW-1003">Cell membrane</keyword>
<dbReference type="AlphaFoldDB" id="A0A0A2VA42"/>
<feature type="transmembrane region" description="Helical" evidence="9">
    <location>
        <begin position="143"/>
        <end position="163"/>
    </location>
</feature>
<dbReference type="SUPFAM" id="SSF90123">
    <property type="entry name" value="ABC transporter transmembrane region"/>
    <property type="match status" value="1"/>
</dbReference>
<evidence type="ECO:0000256" key="2">
    <source>
        <dbReference type="ARBA" id="ARBA00022448"/>
    </source>
</evidence>
<dbReference type="PANTHER" id="PTHR43394:SF1">
    <property type="entry name" value="ATP-BINDING CASSETTE SUB-FAMILY B MEMBER 10, MITOCHONDRIAL"/>
    <property type="match status" value="1"/>
</dbReference>
<comment type="caution">
    <text evidence="12">The sequence shown here is derived from an EMBL/GenBank/DDBJ whole genome shotgun (WGS) entry which is preliminary data.</text>
</comment>
<feature type="transmembrane region" description="Helical" evidence="9">
    <location>
        <begin position="30"/>
        <end position="50"/>
    </location>
</feature>
<dbReference type="Proteomes" id="UP000030153">
    <property type="component" value="Unassembled WGS sequence"/>
</dbReference>
<name>A0A0A2VA42_9BACI</name>
<evidence type="ECO:0000259" key="10">
    <source>
        <dbReference type="PROSITE" id="PS50893"/>
    </source>
</evidence>
<reference evidence="12 13" key="1">
    <citation type="submission" date="2013-08" db="EMBL/GenBank/DDBJ databases">
        <title>Genome of Pontibacillus chungwhensis.</title>
        <authorList>
            <person name="Wang Q."/>
            <person name="Wang G."/>
        </authorList>
    </citation>
    <scope>NUCLEOTIDE SEQUENCE [LARGE SCALE GENOMIC DNA]</scope>
    <source>
        <strain evidence="12 13">BH030062</strain>
    </source>
</reference>
<evidence type="ECO:0000256" key="8">
    <source>
        <dbReference type="ARBA" id="ARBA00023136"/>
    </source>
</evidence>
<dbReference type="InterPro" id="IPR011527">
    <property type="entry name" value="ABC1_TM_dom"/>
</dbReference>
<feature type="transmembrane region" description="Helical" evidence="9">
    <location>
        <begin position="284"/>
        <end position="305"/>
    </location>
</feature>
<protein>
    <submittedName>
        <fullName evidence="12">Multidrug ABC transporter permease</fullName>
    </submittedName>
</protein>
<dbReference type="EMBL" id="AVBG01000011">
    <property type="protein sequence ID" value="KGP90585.1"/>
    <property type="molecule type" value="Genomic_DNA"/>
</dbReference>
<dbReference type="InterPro" id="IPR017871">
    <property type="entry name" value="ABC_transporter-like_CS"/>
</dbReference>
<dbReference type="GO" id="GO:0005886">
    <property type="term" value="C:plasma membrane"/>
    <property type="evidence" value="ECO:0007669"/>
    <property type="project" value="UniProtKB-SubCell"/>
</dbReference>
<dbReference type="Gene3D" id="3.40.50.300">
    <property type="entry name" value="P-loop containing nucleotide triphosphate hydrolases"/>
    <property type="match status" value="1"/>
</dbReference>
<evidence type="ECO:0000256" key="5">
    <source>
        <dbReference type="ARBA" id="ARBA00022741"/>
    </source>
</evidence>
<dbReference type="SMART" id="SM00382">
    <property type="entry name" value="AAA"/>
    <property type="match status" value="1"/>
</dbReference>
<keyword evidence="5" id="KW-0547">Nucleotide-binding</keyword>
<dbReference type="InterPro" id="IPR039421">
    <property type="entry name" value="Type_1_exporter"/>
</dbReference>
<dbReference type="InterPro" id="IPR003593">
    <property type="entry name" value="AAA+_ATPase"/>
</dbReference>
<dbReference type="PANTHER" id="PTHR43394">
    <property type="entry name" value="ATP-DEPENDENT PERMEASE MDL1, MITOCHONDRIAL"/>
    <property type="match status" value="1"/>
</dbReference>
<gene>
    <name evidence="12" type="ORF">N780_04125</name>
</gene>
<dbReference type="GO" id="GO:0016887">
    <property type="term" value="F:ATP hydrolysis activity"/>
    <property type="evidence" value="ECO:0007669"/>
    <property type="project" value="InterPro"/>
</dbReference>
<keyword evidence="2" id="KW-0813">Transport</keyword>
<dbReference type="PROSITE" id="PS50929">
    <property type="entry name" value="ABC_TM1F"/>
    <property type="match status" value="1"/>
</dbReference>
<evidence type="ECO:0000256" key="1">
    <source>
        <dbReference type="ARBA" id="ARBA00004651"/>
    </source>
</evidence>
<proteinExistence type="predicted"/>
<feature type="transmembrane region" description="Helical" evidence="9">
    <location>
        <begin position="65"/>
        <end position="89"/>
    </location>
</feature>
<keyword evidence="8 9" id="KW-0472">Membrane</keyword>
<evidence type="ECO:0000256" key="9">
    <source>
        <dbReference type="SAM" id="Phobius"/>
    </source>
</evidence>
<comment type="subcellular location">
    <subcellularLocation>
        <location evidence="1">Cell membrane</location>
        <topology evidence="1">Multi-pass membrane protein</topology>
    </subcellularLocation>
</comment>
<evidence type="ECO:0000256" key="7">
    <source>
        <dbReference type="ARBA" id="ARBA00022989"/>
    </source>
</evidence>
<keyword evidence="7 9" id="KW-1133">Transmembrane helix</keyword>
<sequence length="584" mass="64930">MEMKEDNKRRIGWKDFLHLVRGTNPSKGRMVIAVAFSVVSTIVGLIIPLLTKGFIDDFTLESFKWIYVVGLFVIFLLQAIASGVSIYLLNYVGQQIVASLRTKVWDKHIKLPVSFYDQTKTGEMISRIINDTSIVKNLITEHVTNFFTGLISIIGSIVILLYLDWKMTIVMLIAVPLAVGIILPLGRKMYKISRSLQDETATFTSTTTQTLSEIRLVKASNAEGREFDKGQKGIFHLFQYGVKEAKIQAVIGPLMTLVMMAMLVIVLGYGGFRVSSGALTAGDLVAFILYLFQIVVPLSQFTNFFTQFQKAVGATERIVDILSHDEEPLVKGIRLEEGKASISLNQVQFAYDPSEPVLEDVSFTVSPNAVTAVVGPSGSGKTTLFSLLERFYSPTDGEIMYNDTPIDSLSLKEWRSQIGYVSQESPIIAGTIRDNIVYGLDREPTEEEVRQAARMAYADEFIRSFPSGYDTEVGERGIKLSGGQRQRIGIARALIRDPQILLLDEATSSLDSKAEMVVQKALDNLMKDRTTIVIAHRLSTVVNADQIVFLDQGKVTGIGTHAELYQSHTTYQQFADQQLKMKQG</sequence>
<keyword evidence="6" id="KW-0067">ATP-binding</keyword>
<feature type="domain" description="ABC transmembrane type-1" evidence="11">
    <location>
        <begin position="31"/>
        <end position="310"/>
    </location>
</feature>
<dbReference type="PROSITE" id="PS00211">
    <property type="entry name" value="ABC_TRANSPORTER_1"/>
    <property type="match status" value="1"/>
</dbReference>
<evidence type="ECO:0000256" key="4">
    <source>
        <dbReference type="ARBA" id="ARBA00022692"/>
    </source>
</evidence>
<evidence type="ECO:0000259" key="11">
    <source>
        <dbReference type="PROSITE" id="PS50929"/>
    </source>
</evidence>
<evidence type="ECO:0000256" key="6">
    <source>
        <dbReference type="ARBA" id="ARBA00022840"/>
    </source>
</evidence>
<dbReference type="Pfam" id="PF00664">
    <property type="entry name" value="ABC_membrane"/>
    <property type="match status" value="1"/>
</dbReference>
<feature type="transmembrane region" description="Helical" evidence="9">
    <location>
        <begin position="169"/>
        <end position="186"/>
    </location>
</feature>
<dbReference type="Gene3D" id="1.20.1560.10">
    <property type="entry name" value="ABC transporter type 1, transmembrane domain"/>
    <property type="match status" value="1"/>
</dbReference>
<dbReference type="InterPro" id="IPR027417">
    <property type="entry name" value="P-loop_NTPase"/>
</dbReference>
<feature type="transmembrane region" description="Helical" evidence="9">
    <location>
        <begin position="249"/>
        <end position="272"/>
    </location>
</feature>
<dbReference type="Pfam" id="PF00005">
    <property type="entry name" value="ABC_tran"/>
    <property type="match status" value="1"/>
</dbReference>
<dbReference type="FunFam" id="1.20.1560.10:FF:000011">
    <property type="entry name" value="Multidrug ABC transporter ATP-binding protein"/>
    <property type="match status" value="1"/>
</dbReference>
<evidence type="ECO:0000313" key="13">
    <source>
        <dbReference type="Proteomes" id="UP000030153"/>
    </source>
</evidence>
<dbReference type="CDD" id="cd18551">
    <property type="entry name" value="ABC_6TM_LmrA_like"/>
    <property type="match status" value="1"/>
</dbReference>
<dbReference type="GO" id="GO:0015421">
    <property type="term" value="F:ABC-type oligopeptide transporter activity"/>
    <property type="evidence" value="ECO:0007669"/>
    <property type="project" value="TreeGrafter"/>
</dbReference>
<dbReference type="InterPro" id="IPR003439">
    <property type="entry name" value="ABC_transporter-like_ATP-bd"/>
</dbReference>
<dbReference type="PROSITE" id="PS50893">
    <property type="entry name" value="ABC_TRANSPORTER_2"/>
    <property type="match status" value="1"/>
</dbReference>
<dbReference type="eggNOG" id="COG1132">
    <property type="taxonomic scope" value="Bacteria"/>
</dbReference>
<evidence type="ECO:0000313" key="12">
    <source>
        <dbReference type="EMBL" id="KGP90585.1"/>
    </source>
</evidence>
<dbReference type="InterPro" id="IPR036640">
    <property type="entry name" value="ABC1_TM_sf"/>
</dbReference>
<accession>A0A0A2VA42</accession>
<feature type="domain" description="ABC transporter" evidence="10">
    <location>
        <begin position="342"/>
        <end position="577"/>
    </location>
</feature>
<dbReference type="GO" id="GO:0005524">
    <property type="term" value="F:ATP binding"/>
    <property type="evidence" value="ECO:0007669"/>
    <property type="project" value="UniProtKB-KW"/>
</dbReference>
<keyword evidence="4 9" id="KW-0812">Transmembrane</keyword>
<dbReference type="FunFam" id="3.40.50.300:FF:000221">
    <property type="entry name" value="Multidrug ABC transporter ATP-binding protein"/>
    <property type="match status" value="1"/>
</dbReference>
<organism evidence="12 13">
    <name type="scientific">Pontibacillus chungwhensis BH030062</name>
    <dbReference type="NCBI Taxonomy" id="1385513"/>
    <lineage>
        <taxon>Bacteria</taxon>
        <taxon>Bacillati</taxon>
        <taxon>Bacillota</taxon>
        <taxon>Bacilli</taxon>
        <taxon>Bacillales</taxon>
        <taxon>Bacillaceae</taxon>
        <taxon>Pontibacillus</taxon>
    </lineage>
</organism>
<dbReference type="SUPFAM" id="SSF52540">
    <property type="entry name" value="P-loop containing nucleoside triphosphate hydrolases"/>
    <property type="match status" value="1"/>
</dbReference>
<keyword evidence="13" id="KW-1185">Reference proteome</keyword>
<dbReference type="STRING" id="1385513.N780_04125"/>
<evidence type="ECO:0000256" key="3">
    <source>
        <dbReference type="ARBA" id="ARBA00022475"/>
    </source>
</evidence>